<keyword evidence="4" id="KW-0862">Zinc</keyword>
<dbReference type="Pfam" id="PF00096">
    <property type="entry name" value="zf-C2H2"/>
    <property type="match status" value="1"/>
</dbReference>
<feature type="compositionally biased region" description="Polar residues" evidence="6">
    <location>
        <begin position="124"/>
        <end position="137"/>
    </location>
</feature>
<feature type="compositionally biased region" description="Polar residues" evidence="6">
    <location>
        <begin position="92"/>
        <end position="108"/>
    </location>
</feature>
<dbReference type="GO" id="GO:0000977">
    <property type="term" value="F:RNA polymerase II transcription regulatory region sequence-specific DNA binding"/>
    <property type="evidence" value="ECO:0007669"/>
    <property type="project" value="TreeGrafter"/>
</dbReference>
<accession>A0A0M3QXV8</accession>
<sequence length="525" mass="57876">MENSRRSVCATEDSVASMYLSFDDTLASKWESVVTSQTSHYLEINATDMNTTLEDQKVIEKTVLKSLIKDNTITDQASPLRPFDMSLLNKHNGLSSTPTKNNTLKDQVQKDVNNTDIDDKENTQPDGENSTLSSTIDATTSTVKTNTMFHEGNSTIGDVSTQDNKNKNNVYPLCADVLLENITEVSNEEPSMQAASPAIVLEEKKDVDEMVNEVSNLIAKALTLKEAAKNPKEVPKATRQLPVANMPRPRRSFLPTVGGTQTLKQRMSIVVKTTLNSPARKLAANSAAAARRSYLPVGKITQGGVVGNRKSLLPRTAETKPSSTAAPAKPIIPKQQPKDRVDAPKFNCKLCSVSFSIKSSLDLHMRSHQPIEPANKGGARKISNCKYCDKKFALERALHIHLMQNCVKIPPKEKRKLEFTELNHQKKAQLPKLTGVESFGARPRESLMPKNFAQSEVPPMAPPSTKKVIKKAHTGVSRTPTKTVPCHICKQSFKSILEYTNHCLSVHSRSKEQQETAKALTALLE</sequence>
<evidence type="ECO:0000256" key="5">
    <source>
        <dbReference type="PROSITE-ProRule" id="PRU00042"/>
    </source>
</evidence>
<evidence type="ECO:0000259" key="7">
    <source>
        <dbReference type="PROSITE" id="PS50157"/>
    </source>
</evidence>
<dbReference type="STRING" id="30019.A0A0M3QXV8"/>
<proteinExistence type="predicted"/>
<evidence type="ECO:0000256" key="1">
    <source>
        <dbReference type="ARBA" id="ARBA00022723"/>
    </source>
</evidence>
<dbReference type="PANTHER" id="PTHR24409:SF295">
    <property type="entry name" value="AZ2-RELATED"/>
    <property type="match status" value="1"/>
</dbReference>
<evidence type="ECO:0000256" key="4">
    <source>
        <dbReference type="ARBA" id="ARBA00022833"/>
    </source>
</evidence>
<feature type="compositionally biased region" description="Low complexity" evidence="6">
    <location>
        <begin position="319"/>
        <end position="335"/>
    </location>
</feature>
<keyword evidence="3 5" id="KW-0863">Zinc-finger</keyword>
<dbReference type="Proteomes" id="UP000494163">
    <property type="component" value="Chromosome 3R"/>
</dbReference>
<dbReference type="GO" id="GO:0008270">
    <property type="term" value="F:zinc ion binding"/>
    <property type="evidence" value="ECO:0007669"/>
    <property type="project" value="UniProtKB-KW"/>
</dbReference>
<name>A0A0M3QXV8_DROBS</name>
<dbReference type="SMART" id="SM00355">
    <property type="entry name" value="ZnF_C2H2"/>
    <property type="match status" value="3"/>
</dbReference>
<dbReference type="GO" id="GO:0000981">
    <property type="term" value="F:DNA-binding transcription factor activity, RNA polymerase II-specific"/>
    <property type="evidence" value="ECO:0007669"/>
    <property type="project" value="TreeGrafter"/>
</dbReference>
<evidence type="ECO:0000256" key="3">
    <source>
        <dbReference type="ARBA" id="ARBA00022771"/>
    </source>
</evidence>
<reference evidence="8 9" key="1">
    <citation type="submission" date="2015-08" db="EMBL/GenBank/DDBJ databases">
        <title>Ancestral chromatin configuration constrains chromatin evolution on differentiating sex chromosomes in Drosophila.</title>
        <authorList>
            <person name="Zhou Q."/>
            <person name="Bachtrog D."/>
        </authorList>
    </citation>
    <scope>NUCLEOTIDE SEQUENCE [LARGE SCALE GENOMIC DNA]</scope>
    <source>
        <tissue evidence="8">Whole larvae</tissue>
    </source>
</reference>
<feature type="domain" description="C2H2-type" evidence="7">
    <location>
        <begin position="346"/>
        <end position="373"/>
    </location>
</feature>
<keyword evidence="9" id="KW-1185">Reference proteome</keyword>
<evidence type="ECO:0000256" key="2">
    <source>
        <dbReference type="ARBA" id="ARBA00022737"/>
    </source>
</evidence>
<dbReference type="Gene3D" id="3.30.160.60">
    <property type="entry name" value="Classic Zinc Finger"/>
    <property type="match status" value="1"/>
</dbReference>
<dbReference type="SUPFAM" id="SSF57667">
    <property type="entry name" value="beta-beta-alpha zinc fingers"/>
    <property type="match status" value="1"/>
</dbReference>
<dbReference type="PROSITE" id="PS50157">
    <property type="entry name" value="ZINC_FINGER_C2H2_2"/>
    <property type="match status" value="1"/>
</dbReference>
<dbReference type="PROSITE" id="PS00028">
    <property type="entry name" value="ZINC_FINGER_C2H2_1"/>
    <property type="match status" value="2"/>
</dbReference>
<dbReference type="GO" id="GO:0005634">
    <property type="term" value="C:nucleus"/>
    <property type="evidence" value="ECO:0007669"/>
    <property type="project" value="TreeGrafter"/>
</dbReference>
<dbReference type="PANTHER" id="PTHR24409">
    <property type="entry name" value="ZINC FINGER PROTEIN 142"/>
    <property type="match status" value="1"/>
</dbReference>
<keyword evidence="2" id="KW-0677">Repeat</keyword>
<dbReference type="InterPro" id="IPR013087">
    <property type="entry name" value="Znf_C2H2_type"/>
</dbReference>
<organism evidence="8 9">
    <name type="scientific">Drosophila busckii</name>
    <name type="common">Fruit fly</name>
    <dbReference type="NCBI Taxonomy" id="30019"/>
    <lineage>
        <taxon>Eukaryota</taxon>
        <taxon>Metazoa</taxon>
        <taxon>Ecdysozoa</taxon>
        <taxon>Arthropoda</taxon>
        <taxon>Hexapoda</taxon>
        <taxon>Insecta</taxon>
        <taxon>Pterygota</taxon>
        <taxon>Neoptera</taxon>
        <taxon>Endopterygota</taxon>
        <taxon>Diptera</taxon>
        <taxon>Brachycera</taxon>
        <taxon>Muscomorpha</taxon>
        <taxon>Ephydroidea</taxon>
        <taxon>Drosophilidae</taxon>
        <taxon>Drosophila</taxon>
    </lineage>
</organism>
<feature type="region of interest" description="Disordered" evidence="6">
    <location>
        <begin position="313"/>
        <end position="340"/>
    </location>
</feature>
<dbReference type="OrthoDB" id="8020061at2759"/>
<gene>
    <name evidence="8" type="ORF">Dbus_chr3Rg1299</name>
</gene>
<feature type="region of interest" description="Disordered" evidence="6">
    <location>
        <begin position="113"/>
        <end position="137"/>
    </location>
</feature>
<dbReference type="InterPro" id="IPR036236">
    <property type="entry name" value="Znf_C2H2_sf"/>
</dbReference>
<dbReference type="AlphaFoldDB" id="A0A0M3QXV8"/>
<keyword evidence="1" id="KW-0479">Metal-binding</keyword>
<evidence type="ECO:0000256" key="6">
    <source>
        <dbReference type="SAM" id="MobiDB-lite"/>
    </source>
</evidence>
<evidence type="ECO:0000313" key="8">
    <source>
        <dbReference type="EMBL" id="ALC46549.1"/>
    </source>
</evidence>
<dbReference type="EMBL" id="CP012526">
    <property type="protein sequence ID" value="ALC46549.1"/>
    <property type="molecule type" value="Genomic_DNA"/>
</dbReference>
<protein>
    <submittedName>
        <fullName evidence="8">CG8478</fullName>
    </submittedName>
</protein>
<evidence type="ECO:0000313" key="9">
    <source>
        <dbReference type="Proteomes" id="UP000494163"/>
    </source>
</evidence>
<feature type="region of interest" description="Disordered" evidence="6">
    <location>
        <begin position="89"/>
        <end position="108"/>
    </location>
</feature>
<dbReference type="OMA" id="SKWQSAM"/>